<feature type="compositionally biased region" description="Polar residues" evidence="1">
    <location>
        <begin position="1"/>
        <end position="10"/>
    </location>
</feature>
<keyword evidence="3" id="KW-1185">Reference proteome</keyword>
<name>A0ABD2NUM0_9CUCU</name>
<evidence type="ECO:0000313" key="2">
    <source>
        <dbReference type="EMBL" id="KAL3282406.1"/>
    </source>
</evidence>
<reference evidence="2 3" key="1">
    <citation type="journal article" date="2021" name="BMC Biol.">
        <title>Horizontally acquired antibacterial genes associated with adaptive radiation of ladybird beetles.</title>
        <authorList>
            <person name="Li H.S."/>
            <person name="Tang X.F."/>
            <person name="Huang Y.H."/>
            <person name="Xu Z.Y."/>
            <person name="Chen M.L."/>
            <person name="Du X.Y."/>
            <person name="Qiu B.Y."/>
            <person name="Chen P.T."/>
            <person name="Zhang W."/>
            <person name="Slipinski A."/>
            <person name="Escalona H.E."/>
            <person name="Waterhouse R.M."/>
            <person name="Zwick A."/>
            <person name="Pang H."/>
        </authorList>
    </citation>
    <scope>NUCLEOTIDE SEQUENCE [LARGE SCALE GENOMIC DNA]</scope>
    <source>
        <strain evidence="2">SYSU2018</strain>
    </source>
</reference>
<dbReference type="EMBL" id="JABFTP020000144">
    <property type="protein sequence ID" value="KAL3282406.1"/>
    <property type="molecule type" value="Genomic_DNA"/>
</dbReference>
<dbReference type="Proteomes" id="UP001516400">
    <property type="component" value="Unassembled WGS sequence"/>
</dbReference>
<comment type="caution">
    <text evidence="2">The sequence shown here is derived from an EMBL/GenBank/DDBJ whole genome shotgun (WGS) entry which is preliminary data.</text>
</comment>
<accession>A0ABD2NUM0</accession>
<protein>
    <submittedName>
        <fullName evidence="2">Uncharacterized protein</fullName>
    </submittedName>
</protein>
<dbReference type="AlphaFoldDB" id="A0ABD2NUM0"/>
<sequence>MKQNYIGDQTHSSKQENGDGAYYPADLGSKKKSAYPNQKNTMDEKSSKKPIGLILLQLSNWVKSLRIRKRND</sequence>
<evidence type="ECO:0000256" key="1">
    <source>
        <dbReference type="SAM" id="MobiDB-lite"/>
    </source>
</evidence>
<organism evidence="2 3">
    <name type="scientific">Cryptolaemus montrouzieri</name>
    <dbReference type="NCBI Taxonomy" id="559131"/>
    <lineage>
        <taxon>Eukaryota</taxon>
        <taxon>Metazoa</taxon>
        <taxon>Ecdysozoa</taxon>
        <taxon>Arthropoda</taxon>
        <taxon>Hexapoda</taxon>
        <taxon>Insecta</taxon>
        <taxon>Pterygota</taxon>
        <taxon>Neoptera</taxon>
        <taxon>Endopterygota</taxon>
        <taxon>Coleoptera</taxon>
        <taxon>Polyphaga</taxon>
        <taxon>Cucujiformia</taxon>
        <taxon>Coccinelloidea</taxon>
        <taxon>Coccinellidae</taxon>
        <taxon>Scymninae</taxon>
        <taxon>Scymnini</taxon>
        <taxon>Cryptolaemus</taxon>
    </lineage>
</organism>
<proteinExistence type="predicted"/>
<gene>
    <name evidence="2" type="ORF">HHI36_005591</name>
</gene>
<evidence type="ECO:0000313" key="3">
    <source>
        <dbReference type="Proteomes" id="UP001516400"/>
    </source>
</evidence>
<feature type="region of interest" description="Disordered" evidence="1">
    <location>
        <begin position="1"/>
        <end position="47"/>
    </location>
</feature>